<keyword evidence="9" id="KW-1133">Transmembrane helix</keyword>
<feature type="disulfide bond" evidence="7">
    <location>
        <begin position="102"/>
        <end position="140"/>
    </location>
</feature>
<evidence type="ECO:0000256" key="10">
    <source>
        <dbReference type="SAM" id="SignalP"/>
    </source>
</evidence>
<dbReference type="PROSITE" id="PS50853">
    <property type="entry name" value="FN3"/>
    <property type="match status" value="2"/>
</dbReference>
<feature type="domain" description="Fibronectin type-III" evidence="13">
    <location>
        <begin position="380"/>
        <end position="475"/>
    </location>
</feature>
<evidence type="ECO:0000256" key="1">
    <source>
        <dbReference type="ARBA" id="ARBA00004479"/>
    </source>
</evidence>
<comment type="subcellular location">
    <subcellularLocation>
        <location evidence="1">Membrane</location>
        <topology evidence="1">Single-pass type I membrane protein</topology>
    </subcellularLocation>
</comment>
<reference evidence="14 15" key="1">
    <citation type="submission" date="2022-05" db="EMBL/GenBank/DDBJ databases">
        <authorList>
            <consortium name="Genoscope - CEA"/>
            <person name="William W."/>
        </authorList>
    </citation>
    <scope>NUCLEOTIDE SEQUENCE [LARGE SCALE GENOMIC DNA]</scope>
</reference>
<dbReference type="InterPro" id="IPR020067">
    <property type="entry name" value="Frizzled_dom"/>
</dbReference>
<dbReference type="PROSITE" id="PS50070">
    <property type="entry name" value="KRINGLE_2"/>
    <property type="match status" value="1"/>
</dbReference>
<dbReference type="SMART" id="SM00060">
    <property type="entry name" value="FN3"/>
    <property type="match status" value="2"/>
</dbReference>
<dbReference type="InterPro" id="IPR000001">
    <property type="entry name" value="Kringle"/>
</dbReference>
<dbReference type="Gene3D" id="2.40.20.10">
    <property type="entry name" value="Plasminogen Kringle 4"/>
    <property type="match status" value="1"/>
</dbReference>
<feature type="chain" id="PRO_5045278534" evidence="10">
    <location>
        <begin position="23"/>
        <end position="584"/>
    </location>
</feature>
<gene>
    <name evidence="14" type="ORF">PEVE_00025878</name>
</gene>
<dbReference type="InterPro" id="IPR036116">
    <property type="entry name" value="FN3_sf"/>
</dbReference>
<evidence type="ECO:0000313" key="15">
    <source>
        <dbReference type="Proteomes" id="UP001159427"/>
    </source>
</evidence>
<evidence type="ECO:0000256" key="3">
    <source>
        <dbReference type="ARBA" id="ARBA00022572"/>
    </source>
</evidence>
<sequence>MISILLTVVLAVISFSVISSEAGINNIPRNNSENNSFHHISSCIPYGINQSLFKNGGYCKSVIGNVPVKGTILELRDKEERLEMFGWLIRYSKQQHRPRQSCLNQINDIYCHHYFQRCYIDFTVQRVCREACEKLKSEHCDPEFEKADHLNRKGTHKFHIIDCADLPSRKGSSICYDPANRTEEELNVPSKDCFIGDGRGYRGRTSTTISGYTCQPWSAPHPHLDQAVKQQISEEIKNGSNSCRNPRGLSVKGPWCLISNRTVQWEYCDVPKCSIEAPLDPPANFRGHSLNSRSIELSWGQVPKYLRYGTVLGFHLACLRLNSTEEHSVNLPSAKLNWMFKGLRKFTSYSCRLRAYDRFGNGTWSKKLVISTDEDVPDRPPREISAFSLGNNAVQLNWRPVSPKHTNGMVLGYRVFYNEVHNTSRSASIKVAAEETHLTIGGLRPSTNYSFQILAFTTKGNGTISAKYFAKTFSDFSMKPNRESDERRQSSTTGLGTEAIVITIVISSIVAVGVICLAIYSVRKKQSWNLRVRYMTPNVPGKDINESLVAVEAINAGEVRELTALGEIKTCSEGWRQSTERLTT</sequence>
<dbReference type="PANTHER" id="PTHR24261">
    <property type="entry name" value="PLASMINOGEN-RELATED"/>
    <property type="match status" value="1"/>
</dbReference>
<dbReference type="Gene3D" id="2.60.40.10">
    <property type="entry name" value="Immunoglobulins"/>
    <property type="match status" value="2"/>
</dbReference>
<feature type="domain" description="Fibronectin type-III" evidence="13">
    <location>
        <begin position="281"/>
        <end position="375"/>
    </location>
</feature>
<protein>
    <submittedName>
        <fullName evidence="14">Uncharacterized protein</fullName>
    </submittedName>
</protein>
<dbReference type="SUPFAM" id="SSF57440">
    <property type="entry name" value="Kringle-like"/>
    <property type="match status" value="1"/>
</dbReference>
<evidence type="ECO:0000259" key="11">
    <source>
        <dbReference type="PROSITE" id="PS50038"/>
    </source>
</evidence>
<dbReference type="InterPro" id="IPR036790">
    <property type="entry name" value="Frizzled_dom_sf"/>
</dbReference>
<dbReference type="InterPro" id="IPR003961">
    <property type="entry name" value="FN3_dom"/>
</dbReference>
<keyword evidence="5" id="KW-0067">ATP-binding</keyword>
<evidence type="ECO:0000256" key="5">
    <source>
        <dbReference type="ARBA" id="ARBA00022840"/>
    </source>
</evidence>
<dbReference type="InterPro" id="IPR013806">
    <property type="entry name" value="Kringle-like"/>
</dbReference>
<keyword evidence="3 8" id="KW-0420">Kringle</keyword>
<dbReference type="PROSITE" id="PS50038">
    <property type="entry name" value="FZ"/>
    <property type="match status" value="1"/>
</dbReference>
<comment type="caution">
    <text evidence="14">The sequence shown here is derived from an EMBL/GenBank/DDBJ whole genome shotgun (WGS) entry which is preliminary data.</text>
</comment>
<dbReference type="InterPro" id="IPR013783">
    <property type="entry name" value="Ig-like_fold"/>
</dbReference>
<accession>A0ABN8SQB3</accession>
<evidence type="ECO:0000256" key="6">
    <source>
        <dbReference type="ARBA" id="ARBA00023157"/>
    </source>
</evidence>
<comment type="caution">
    <text evidence="8">Lacks conserved residue(s) required for the propagation of feature annotation.</text>
</comment>
<dbReference type="InterPro" id="IPR038178">
    <property type="entry name" value="Kringle_sf"/>
</dbReference>
<evidence type="ECO:0000256" key="4">
    <source>
        <dbReference type="ARBA" id="ARBA00022741"/>
    </source>
</evidence>
<dbReference type="Gene3D" id="1.10.2000.10">
    <property type="entry name" value="Frizzled cysteine-rich domain"/>
    <property type="match status" value="1"/>
</dbReference>
<dbReference type="Proteomes" id="UP001159427">
    <property type="component" value="Unassembled WGS sequence"/>
</dbReference>
<evidence type="ECO:0000256" key="7">
    <source>
        <dbReference type="PROSITE-ProRule" id="PRU00090"/>
    </source>
</evidence>
<proteinExistence type="predicted"/>
<dbReference type="CDD" id="cd00063">
    <property type="entry name" value="FN3"/>
    <property type="match status" value="2"/>
</dbReference>
<keyword evidence="9" id="KW-0472">Membrane</keyword>
<dbReference type="Pfam" id="PF00051">
    <property type="entry name" value="Kringle"/>
    <property type="match status" value="1"/>
</dbReference>
<evidence type="ECO:0000256" key="2">
    <source>
        <dbReference type="ARBA" id="ARBA00022553"/>
    </source>
</evidence>
<name>A0ABN8SQB3_9CNID</name>
<evidence type="ECO:0000256" key="9">
    <source>
        <dbReference type="SAM" id="Phobius"/>
    </source>
</evidence>
<dbReference type="Pfam" id="PF00041">
    <property type="entry name" value="fn3"/>
    <property type="match status" value="2"/>
</dbReference>
<keyword evidence="9" id="KW-0812">Transmembrane</keyword>
<dbReference type="PRINTS" id="PR00014">
    <property type="entry name" value="FNTYPEIII"/>
</dbReference>
<keyword evidence="15" id="KW-1185">Reference proteome</keyword>
<dbReference type="CDD" id="cd00108">
    <property type="entry name" value="KR"/>
    <property type="match status" value="1"/>
</dbReference>
<evidence type="ECO:0000256" key="8">
    <source>
        <dbReference type="PROSITE-ProRule" id="PRU00121"/>
    </source>
</evidence>
<dbReference type="EMBL" id="CALNXI010003496">
    <property type="protein sequence ID" value="CAH3193470.1"/>
    <property type="molecule type" value="Genomic_DNA"/>
</dbReference>
<organism evidence="14 15">
    <name type="scientific">Porites evermanni</name>
    <dbReference type="NCBI Taxonomy" id="104178"/>
    <lineage>
        <taxon>Eukaryota</taxon>
        <taxon>Metazoa</taxon>
        <taxon>Cnidaria</taxon>
        <taxon>Anthozoa</taxon>
        <taxon>Hexacorallia</taxon>
        <taxon>Scleractinia</taxon>
        <taxon>Fungiina</taxon>
        <taxon>Poritidae</taxon>
        <taxon>Porites</taxon>
    </lineage>
</organism>
<evidence type="ECO:0000313" key="14">
    <source>
        <dbReference type="EMBL" id="CAH3193470.1"/>
    </source>
</evidence>
<dbReference type="SUPFAM" id="SSF49265">
    <property type="entry name" value="Fibronectin type III"/>
    <property type="match status" value="1"/>
</dbReference>
<feature type="domain" description="Kringle" evidence="12">
    <location>
        <begin position="192"/>
        <end position="273"/>
    </location>
</feature>
<keyword evidence="2" id="KW-0597">Phosphoprotein</keyword>
<dbReference type="PANTHER" id="PTHR24261:SF13">
    <property type="entry name" value="PLASMINOGEN"/>
    <property type="match status" value="1"/>
</dbReference>
<feature type="signal peptide" evidence="10">
    <location>
        <begin position="1"/>
        <end position="22"/>
    </location>
</feature>
<dbReference type="InterPro" id="IPR050759">
    <property type="entry name" value="Serine_protease_kringle"/>
</dbReference>
<feature type="transmembrane region" description="Helical" evidence="9">
    <location>
        <begin position="499"/>
        <end position="522"/>
    </location>
</feature>
<evidence type="ECO:0000259" key="13">
    <source>
        <dbReference type="PROSITE" id="PS50853"/>
    </source>
</evidence>
<evidence type="ECO:0000259" key="12">
    <source>
        <dbReference type="PROSITE" id="PS50070"/>
    </source>
</evidence>
<keyword evidence="4" id="KW-0547">Nucleotide-binding</keyword>
<dbReference type="SMART" id="SM00130">
    <property type="entry name" value="KR"/>
    <property type="match status" value="1"/>
</dbReference>
<keyword evidence="10" id="KW-0732">Signal</keyword>
<dbReference type="PRINTS" id="PR00018">
    <property type="entry name" value="KRINGLE"/>
</dbReference>
<keyword evidence="6 7" id="KW-1015">Disulfide bond</keyword>
<feature type="domain" description="FZ" evidence="11">
    <location>
        <begin position="38"/>
        <end position="178"/>
    </location>
</feature>